<dbReference type="AlphaFoldDB" id="A0AAV9R574"/>
<feature type="compositionally biased region" description="Polar residues" evidence="1">
    <location>
        <begin position="52"/>
        <end position="61"/>
    </location>
</feature>
<name>A0AAV9R574_9TELE</name>
<evidence type="ECO:0000313" key="2">
    <source>
        <dbReference type="EMBL" id="KAK5604889.1"/>
    </source>
</evidence>
<sequence>MLTHTYTHARTHTLPASIDQQYPSPGCFLQEYQSMASAFFCSTQHYLGLTPPDSSVASSPRQDFKQDAAPPGSEGFKRGRGSSTWESPPSASHFLPSRSGPAGVDWLV</sequence>
<gene>
    <name evidence="2" type="ORF">CRENBAI_008148</name>
</gene>
<reference evidence="2 3" key="1">
    <citation type="submission" date="2021-06" db="EMBL/GenBank/DDBJ databases">
        <authorList>
            <person name="Palmer J.M."/>
        </authorList>
    </citation>
    <scope>NUCLEOTIDE SEQUENCE [LARGE SCALE GENOMIC DNA]</scope>
    <source>
        <strain evidence="2 3">MEX-2019</strain>
        <tissue evidence="2">Muscle</tissue>
    </source>
</reference>
<proteinExistence type="predicted"/>
<organism evidence="2 3">
    <name type="scientific">Crenichthys baileyi</name>
    <name type="common">White River springfish</name>
    <dbReference type="NCBI Taxonomy" id="28760"/>
    <lineage>
        <taxon>Eukaryota</taxon>
        <taxon>Metazoa</taxon>
        <taxon>Chordata</taxon>
        <taxon>Craniata</taxon>
        <taxon>Vertebrata</taxon>
        <taxon>Euteleostomi</taxon>
        <taxon>Actinopterygii</taxon>
        <taxon>Neopterygii</taxon>
        <taxon>Teleostei</taxon>
        <taxon>Neoteleostei</taxon>
        <taxon>Acanthomorphata</taxon>
        <taxon>Ovalentaria</taxon>
        <taxon>Atherinomorphae</taxon>
        <taxon>Cyprinodontiformes</taxon>
        <taxon>Goodeidae</taxon>
        <taxon>Crenichthys</taxon>
    </lineage>
</organism>
<feature type="region of interest" description="Disordered" evidence="1">
    <location>
        <begin position="51"/>
        <end position="108"/>
    </location>
</feature>
<evidence type="ECO:0000313" key="3">
    <source>
        <dbReference type="Proteomes" id="UP001311232"/>
    </source>
</evidence>
<dbReference type="Proteomes" id="UP001311232">
    <property type="component" value="Unassembled WGS sequence"/>
</dbReference>
<accession>A0AAV9R574</accession>
<dbReference type="EMBL" id="JAHHUM010002322">
    <property type="protein sequence ID" value="KAK5604889.1"/>
    <property type="molecule type" value="Genomic_DNA"/>
</dbReference>
<feature type="compositionally biased region" description="Polar residues" evidence="1">
    <location>
        <begin position="81"/>
        <end position="90"/>
    </location>
</feature>
<comment type="caution">
    <text evidence="2">The sequence shown here is derived from an EMBL/GenBank/DDBJ whole genome shotgun (WGS) entry which is preliminary data.</text>
</comment>
<evidence type="ECO:0000256" key="1">
    <source>
        <dbReference type="SAM" id="MobiDB-lite"/>
    </source>
</evidence>
<protein>
    <submittedName>
        <fullName evidence="2">Uncharacterized protein</fullName>
    </submittedName>
</protein>
<keyword evidence="3" id="KW-1185">Reference proteome</keyword>
<feature type="region of interest" description="Disordered" evidence="1">
    <location>
        <begin position="1"/>
        <end position="22"/>
    </location>
</feature>